<keyword evidence="2" id="KW-0479">Metal-binding</keyword>
<protein>
    <recommendedName>
        <fullName evidence="12">DWNN domain-containing protein</fullName>
    </recommendedName>
</protein>
<feature type="domain" description="DWNN" evidence="9">
    <location>
        <begin position="27"/>
        <end position="100"/>
    </location>
</feature>
<evidence type="ECO:0000256" key="7">
    <source>
        <dbReference type="SAM" id="MobiDB-lite"/>
    </source>
</evidence>
<feature type="domain" description="CCHC-type" evidence="8">
    <location>
        <begin position="219"/>
        <end position="233"/>
    </location>
</feature>
<keyword evidence="11" id="KW-1185">Reference proteome</keyword>
<dbReference type="SUPFAM" id="SSF57756">
    <property type="entry name" value="Retrovirus zinc finger-like domains"/>
    <property type="match status" value="1"/>
</dbReference>
<evidence type="ECO:0000313" key="11">
    <source>
        <dbReference type="Proteomes" id="UP000317494"/>
    </source>
</evidence>
<feature type="compositionally biased region" description="Polar residues" evidence="7">
    <location>
        <begin position="145"/>
        <end position="155"/>
    </location>
</feature>
<feature type="compositionally biased region" description="Basic and acidic residues" evidence="7">
    <location>
        <begin position="536"/>
        <end position="550"/>
    </location>
</feature>
<accession>A0A507CXV6</accession>
<evidence type="ECO:0000256" key="3">
    <source>
        <dbReference type="ARBA" id="ARBA00022771"/>
    </source>
</evidence>
<evidence type="ECO:0000256" key="2">
    <source>
        <dbReference type="ARBA" id="ARBA00022723"/>
    </source>
</evidence>
<feature type="region of interest" description="Disordered" evidence="7">
    <location>
        <begin position="118"/>
        <end position="169"/>
    </location>
</feature>
<comment type="caution">
    <text evidence="10">The sequence shown here is derived from an EMBL/GenBank/DDBJ whole genome shotgun (WGS) entry which is preliminary data.</text>
</comment>
<feature type="region of interest" description="Disordered" evidence="7">
    <location>
        <begin position="530"/>
        <end position="598"/>
    </location>
</feature>
<dbReference type="EMBL" id="QEAN01000184">
    <property type="protein sequence ID" value="TPX43955.1"/>
    <property type="molecule type" value="Genomic_DNA"/>
</dbReference>
<dbReference type="Gene3D" id="4.10.60.10">
    <property type="entry name" value="Zinc finger, CCHC-type"/>
    <property type="match status" value="1"/>
</dbReference>
<dbReference type="GO" id="GO:0016567">
    <property type="term" value="P:protein ubiquitination"/>
    <property type="evidence" value="ECO:0007669"/>
    <property type="project" value="InterPro"/>
</dbReference>
<dbReference type="GO" id="GO:0061630">
    <property type="term" value="F:ubiquitin protein ligase activity"/>
    <property type="evidence" value="ECO:0007669"/>
    <property type="project" value="InterPro"/>
</dbReference>
<dbReference type="InterPro" id="IPR033489">
    <property type="entry name" value="RBBP6"/>
</dbReference>
<name>A0A507CXV6_9FUNG</name>
<evidence type="ECO:0000256" key="6">
    <source>
        <dbReference type="PROSITE-ProRule" id="PRU00047"/>
    </source>
</evidence>
<dbReference type="PANTHER" id="PTHR15439">
    <property type="entry name" value="RETINOBLASTOMA-BINDING PROTEIN 6"/>
    <property type="match status" value="1"/>
</dbReference>
<dbReference type="InterPro" id="IPR014891">
    <property type="entry name" value="DWNN_domain"/>
</dbReference>
<dbReference type="GO" id="GO:0005634">
    <property type="term" value="C:nucleus"/>
    <property type="evidence" value="ECO:0007669"/>
    <property type="project" value="UniProtKB-SubCell"/>
</dbReference>
<comment type="subcellular location">
    <subcellularLocation>
        <location evidence="1">Nucleus</location>
    </subcellularLocation>
</comment>
<dbReference type="Gene3D" id="3.10.20.90">
    <property type="entry name" value="Phosphatidylinositol 3-kinase Catalytic Subunit, Chain A, domain 1"/>
    <property type="match status" value="1"/>
</dbReference>
<dbReference type="Pfam" id="PF08783">
    <property type="entry name" value="DWNN"/>
    <property type="match status" value="1"/>
</dbReference>
<dbReference type="AlphaFoldDB" id="A0A507CXV6"/>
<dbReference type="InterPro" id="IPR025829">
    <property type="entry name" value="Zn_knuckle_CX2CX3GHX4C"/>
</dbReference>
<dbReference type="InterPro" id="IPR013083">
    <property type="entry name" value="Znf_RING/FYVE/PHD"/>
</dbReference>
<dbReference type="SUPFAM" id="SSF57850">
    <property type="entry name" value="RING/U-box"/>
    <property type="match status" value="1"/>
</dbReference>
<evidence type="ECO:0008006" key="12">
    <source>
        <dbReference type="Google" id="ProtNLM"/>
    </source>
</evidence>
<dbReference type="Proteomes" id="UP000317494">
    <property type="component" value="Unassembled WGS sequence"/>
</dbReference>
<proteinExistence type="predicted"/>
<sequence length="735" mass="80431">MHDKNGVGWVYRRIIEALTRAAIMSTVFYKFKAAKEYDTATFDGFGISVFDLKREIMIAKKLGKGDNFDLVLFNAQTNEEYADDTAMIPRNTSILVARQPALKPGRGTAQRYVGGAAPLLASSHHPGGGGSRHRGGGRYHPYGAPQNSEQPNSGTAEPAKPLEEMTEEERTEAMFKQSGEAWIQEMERMEQVTPIGRPSHRRQADSNAAFAPPPPGYICYRCGQKGHWISQCPTKEDKTFDRPKLKRTTGIPRMFLQTVQARDGATTGDGGVMITQNGEFVVAKPNEQEWQKTMARSKNYLGMGDIYEQAPVPDDLKCPIDAKLLREAVDAPCCGSHFCDECIRNSLLENPDPVLHYRCPICKKDLFPDDLVENSTLRSKVERHLHTFAITLRAGSPAVPGESTPQPSDVVMNDSSSSGSSNGNTSILNKTNTPPVSAVANLPTSLPVPTGAPIPSMYTAPPIPGLSAPPNYSSFPNPLFAPPPPAFHLLDQATIMAQAKATAQSTHAPPAPTVPIPLPKRERAYKIVEPVGGNVKKGDVEGKEEGEASRDTPPGSAPRPSMTLPLPQNGAPPPLYRTVPSIPIPPQQRPPAMVNGQQQQPYRPYNVVPQQAPQTFPPMQNRPYIPPGQSPYHPPPYTVPQQAPRSYIVPQQPVYNAQQQFGALYHQQQQINRPGMMTYPQPQVQQIPQVNRLGNGGKQLIAGPLGKDGKPLFMRATPELQADWEAQLSRGKRPL</sequence>
<evidence type="ECO:0000259" key="9">
    <source>
        <dbReference type="PROSITE" id="PS51282"/>
    </source>
</evidence>
<dbReference type="GO" id="GO:0006397">
    <property type="term" value="P:mRNA processing"/>
    <property type="evidence" value="ECO:0007669"/>
    <property type="project" value="InterPro"/>
</dbReference>
<evidence type="ECO:0000313" key="10">
    <source>
        <dbReference type="EMBL" id="TPX43955.1"/>
    </source>
</evidence>
<dbReference type="STRING" id="286115.A0A507CXV6"/>
<evidence type="ECO:0000259" key="8">
    <source>
        <dbReference type="PROSITE" id="PS50158"/>
    </source>
</evidence>
<keyword evidence="5" id="KW-0539">Nucleus</keyword>
<dbReference type="CDD" id="cd16620">
    <property type="entry name" value="vRING-HC-C4C4_RBBP6"/>
    <property type="match status" value="1"/>
</dbReference>
<dbReference type="InterPro" id="IPR036875">
    <property type="entry name" value="Znf_CCHC_sf"/>
</dbReference>
<feature type="region of interest" description="Disordered" evidence="7">
    <location>
        <begin position="395"/>
        <end position="434"/>
    </location>
</feature>
<evidence type="ECO:0000256" key="4">
    <source>
        <dbReference type="ARBA" id="ARBA00022833"/>
    </source>
</evidence>
<reference evidence="10 11" key="1">
    <citation type="journal article" date="2019" name="Sci. Rep.">
        <title>Comparative genomics of chytrid fungi reveal insights into the obligate biotrophic and pathogenic lifestyle of Synchytrium endobioticum.</title>
        <authorList>
            <person name="van de Vossenberg B.T.L.H."/>
            <person name="Warris S."/>
            <person name="Nguyen H.D.T."/>
            <person name="van Gent-Pelzer M.P.E."/>
            <person name="Joly D.L."/>
            <person name="van de Geest H.C."/>
            <person name="Bonants P.J.M."/>
            <person name="Smith D.S."/>
            <person name="Levesque C.A."/>
            <person name="van der Lee T.A.J."/>
        </authorList>
    </citation>
    <scope>NUCLEOTIDE SEQUENCE [LARGE SCALE GENOMIC DNA]</scope>
    <source>
        <strain evidence="10 11">MB42</strain>
    </source>
</reference>
<dbReference type="GO" id="GO:0008270">
    <property type="term" value="F:zinc ion binding"/>
    <property type="evidence" value="ECO:0007669"/>
    <property type="project" value="UniProtKB-KW"/>
</dbReference>
<dbReference type="Gene3D" id="3.30.40.10">
    <property type="entry name" value="Zinc/RING finger domain, C3HC4 (zinc finger)"/>
    <property type="match status" value="1"/>
</dbReference>
<gene>
    <name evidence="10" type="ORF">SeMB42_g04501</name>
</gene>
<evidence type="ECO:0000256" key="5">
    <source>
        <dbReference type="ARBA" id="ARBA00023242"/>
    </source>
</evidence>
<dbReference type="SMART" id="SM01180">
    <property type="entry name" value="DWNN"/>
    <property type="match status" value="1"/>
</dbReference>
<evidence type="ECO:0000256" key="1">
    <source>
        <dbReference type="ARBA" id="ARBA00004123"/>
    </source>
</evidence>
<keyword evidence="3 6" id="KW-0863">Zinc-finger</keyword>
<dbReference type="PROSITE" id="PS51282">
    <property type="entry name" value="DWNN"/>
    <property type="match status" value="1"/>
</dbReference>
<dbReference type="GO" id="GO:0003676">
    <property type="term" value="F:nucleic acid binding"/>
    <property type="evidence" value="ECO:0007669"/>
    <property type="project" value="InterPro"/>
</dbReference>
<feature type="compositionally biased region" description="Low complexity" evidence="7">
    <location>
        <begin position="415"/>
        <end position="426"/>
    </location>
</feature>
<organism evidence="10 11">
    <name type="scientific">Synchytrium endobioticum</name>
    <dbReference type="NCBI Taxonomy" id="286115"/>
    <lineage>
        <taxon>Eukaryota</taxon>
        <taxon>Fungi</taxon>
        <taxon>Fungi incertae sedis</taxon>
        <taxon>Chytridiomycota</taxon>
        <taxon>Chytridiomycota incertae sedis</taxon>
        <taxon>Chytridiomycetes</taxon>
        <taxon>Synchytriales</taxon>
        <taxon>Synchytriaceae</taxon>
        <taxon>Synchytrium</taxon>
    </lineage>
</organism>
<dbReference type="Pfam" id="PF13696">
    <property type="entry name" value="zf-CCHC_2"/>
    <property type="match status" value="1"/>
</dbReference>
<dbReference type="SMART" id="SM00343">
    <property type="entry name" value="ZnF_C2HC"/>
    <property type="match status" value="1"/>
</dbReference>
<keyword evidence="4" id="KW-0862">Zinc</keyword>
<dbReference type="InterPro" id="IPR001878">
    <property type="entry name" value="Znf_CCHC"/>
</dbReference>
<dbReference type="VEuPathDB" id="FungiDB:SeMB42_g04501"/>
<dbReference type="PANTHER" id="PTHR15439:SF0">
    <property type="entry name" value="CELL DIVISION CYCLE AND APOPTOSIS REGULATOR PROTEIN 1-RELATED"/>
    <property type="match status" value="1"/>
</dbReference>
<dbReference type="GO" id="GO:0006511">
    <property type="term" value="P:ubiquitin-dependent protein catabolic process"/>
    <property type="evidence" value="ECO:0007669"/>
    <property type="project" value="TreeGrafter"/>
</dbReference>
<dbReference type="PROSITE" id="PS50158">
    <property type="entry name" value="ZF_CCHC"/>
    <property type="match status" value="1"/>
</dbReference>